<evidence type="ECO:0000256" key="2">
    <source>
        <dbReference type="SAM" id="Phobius"/>
    </source>
</evidence>
<name>A0A3D9KY93_MARFU</name>
<dbReference type="InterPro" id="IPR045755">
    <property type="entry name" value="FtsL-like"/>
</dbReference>
<dbReference type="Pfam" id="PF19579">
    <property type="entry name" value="FtsL_2"/>
    <property type="match status" value="1"/>
</dbReference>
<comment type="caution">
    <text evidence="3">The sequence shown here is derived from an EMBL/GenBank/DDBJ whole genome shotgun (WGS) entry which is preliminary data.</text>
</comment>
<organism evidence="3 4">
    <name type="scientific">Marinoscillum furvescens DSM 4134</name>
    <dbReference type="NCBI Taxonomy" id="1122208"/>
    <lineage>
        <taxon>Bacteria</taxon>
        <taxon>Pseudomonadati</taxon>
        <taxon>Bacteroidota</taxon>
        <taxon>Cytophagia</taxon>
        <taxon>Cytophagales</taxon>
        <taxon>Reichenbachiellaceae</taxon>
        <taxon>Marinoscillum</taxon>
    </lineage>
</organism>
<keyword evidence="4" id="KW-1185">Reference proteome</keyword>
<keyword evidence="2" id="KW-1133">Transmembrane helix</keyword>
<keyword evidence="2" id="KW-0472">Membrane</keyword>
<accession>A0A3D9KY93</accession>
<reference evidence="3 4" key="1">
    <citation type="submission" date="2018-07" db="EMBL/GenBank/DDBJ databases">
        <title>Genomic Encyclopedia of Type Strains, Phase IV (KMG-IV): sequencing the most valuable type-strain genomes for metagenomic binning, comparative biology and taxonomic classification.</title>
        <authorList>
            <person name="Goeker M."/>
        </authorList>
    </citation>
    <scope>NUCLEOTIDE SEQUENCE [LARGE SCALE GENOMIC DNA]</scope>
    <source>
        <strain evidence="3 4">DSM 4134</strain>
    </source>
</reference>
<feature type="coiled-coil region" evidence="1">
    <location>
        <begin position="61"/>
        <end position="88"/>
    </location>
</feature>
<proteinExistence type="predicted"/>
<dbReference type="OrthoDB" id="981249at2"/>
<evidence type="ECO:0008006" key="5">
    <source>
        <dbReference type="Google" id="ProtNLM"/>
    </source>
</evidence>
<evidence type="ECO:0000313" key="4">
    <source>
        <dbReference type="Proteomes" id="UP000256779"/>
    </source>
</evidence>
<sequence>MATNTYKIPGKSSRQGSFFTWLERFVPVDESLSQVIHVRFLPQIVFICALCVVYIGSRHYAEKKIRTISRLESQVEDLRADYTTLRAEYKYASKQSEVAKKAAAFGLKESDVSPYKIIVSE</sequence>
<dbReference type="RefSeq" id="WP_115870208.1">
    <property type="nucleotide sequence ID" value="NZ_QREG01000030.1"/>
</dbReference>
<evidence type="ECO:0000313" key="3">
    <source>
        <dbReference type="EMBL" id="RED92439.1"/>
    </source>
</evidence>
<dbReference type="AlphaFoldDB" id="A0A3D9KY93"/>
<gene>
    <name evidence="3" type="ORF">C7460_1307</name>
</gene>
<dbReference type="EMBL" id="QREG01000030">
    <property type="protein sequence ID" value="RED92439.1"/>
    <property type="molecule type" value="Genomic_DNA"/>
</dbReference>
<evidence type="ECO:0000256" key="1">
    <source>
        <dbReference type="SAM" id="Coils"/>
    </source>
</evidence>
<protein>
    <recommendedName>
        <fullName evidence="5">Cell division protein FtsL</fullName>
    </recommendedName>
</protein>
<keyword evidence="1" id="KW-0175">Coiled coil</keyword>
<dbReference type="Proteomes" id="UP000256779">
    <property type="component" value="Unassembled WGS sequence"/>
</dbReference>
<keyword evidence="2" id="KW-0812">Transmembrane</keyword>
<feature type="transmembrane region" description="Helical" evidence="2">
    <location>
        <begin position="36"/>
        <end position="56"/>
    </location>
</feature>